<gene>
    <name evidence="2" type="primary">NUP1_0</name>
    <name evidence="2" type="ORF">CFP56_015043</name>
</gene>
<evidence type="ECO:0000313" key="3">
    <source>
        <dbReference type="Proteomes" id="UP000237347"/>
    </source>
</evidence>
<organism evidence="2 3">
    <name type="scientific">Quercus suber</name>
    <name type="common">Cork oak</name>
    <dbReference type="NCBI Taxonomy" id="58331"/>
    <lineage>
        <taxon>Eukaryota</taxon>
        <taxon>Viridiplantae</taxon>
        <taxon>Streptophyta</taxon>
        <taxon>Embryophyta</taxon>
        <taxon>Tracheophyta</taxon>
        <taxon>Spermatophyta</taxon>
        <taxon>Magnoliopsida</taxon>
        <taxon>eudicotyledons</taxon>
        <taxon>Gunneridae</taxon>
        <taxon>Pentapetalae</taxon>
        <taxon>rosids</taxon>
        <taxon>fabids</taxon>
        <taxon>Fagales</taxon>
        <taxon>Fagaceae</taxon>
        <taxon>Quercus</taxon>
    </lineage>
</organism>
<evidence type="ECO:0000256" key="1">
    <source>
        <dbReference type="SAM" id="MobiDB-lite"/>
    </source>
</evidence>
<evidence type="ECO:0000313" key="2">
    <source>
        <dbReference type="EMBL" id="KAK7841675.1"/>
    </source>
</evidence>
<keyword evidence="3" id="KW-1185">Reference proteome</keyword>
<reference evidence="2 3" key="1">
    <citation type="journal article" date="2018" name="Sci. Data">
        <title>The draft genome sequence of cork oak.</title>
        <authorList>
            <person name="Ramos A.M."/>
            <person name="Usie A."/>
            <person name="Barbosa P."/>
            <person name="Barros P.M."/>
            <person name="Capote T."/>
            <person name="Chaves I."/>
            <person name="Simoes F."/>
            <person name="Abreu I."/>
            <person name="Carrasquinho I."/>
            <person name="Faro C."/>
            <person name="Guimaraes J.B."/>
            <person name="Mendonca D."/>
            <person name="Nobrega F."/>
            <person name="Rodrigues L."/>
            <person name="Saibo N.J.M."/>
            <person name="Varela M.C."/>
            <person name="Egas C."/>
            <person name="Matos J."/>
            <person name="Miguel C.M."/>
            <person name="Oliveira M.M."/>
            <person name="Ricardo C.P."/>
            <person name="Goncalves S."/>
        </authorList>
    </citation>
    <scope>NUCLEOTIDE SEQUENCE [LARGE SCALE GENOMIC DNA]</scope>
    <source>
        <strain evidence="3">cv. HL8</strain>
    </source>
</reference>
<sequence length="672" mass="70169">MAEQRSNNLIFPAPAPVTCTIKPNNLKCSEAHCTMGAAFHHITYSRKGRTECLNSGAAFGLGTSASSADANSNNAIGSTTSSLFGSWQPSMSPIFGPSSTFNSSSSSIGSSVAASTASVAATTSPSTGHSLTPIVHANRAKEDSFSVQLWQQDSLTPIVQCASLHLRLLGFDRACEPSRAEEDQDYCFSVQPLQMADLAFNFEIHHGGQFVWNPDLIHAAWPTNKITLYVEPGEEPLAVEQPFGNEEVANDDDVHEVGQNDDDDVVVLNEGGNVDAEGGQSDDDWLEEGFEGPDFNDDVFGNVDDGPSTHAAPEGDDGHLHMQPHIGLLQLTMTHLLKRAAFHHITYSRKGRTECLNSGAAFGLGTSASSADANSNNAIGSTTSSLFGSWQPSMSPIFGPSSTFNSSSSSIGSSVAASTASVAATTSPSTGAAVAFGSSIVASSGLTFSFTLAMTTPTSQPVFGNPNPFTINPSSLGNNDQMNMEDSMAEDTIQASMPTVPVFSQSPVTPQSGFGSTPSAGSPFQFGAPQNSATPQNQSPFQASNSLGGSSFSLGAGAGVIWLIEKLSELVATRRGENSMAEDTIQASMPTVPVFSQSPVTPQSGFGSTPSAGSPFQFGAPQNSATPQNQSPFQASNSLGGSSFSLLVLVLVIWLIEKLSELVATRRGEMRS</sequence>
<dbReference type="Proteomes" id="UP000237347">
    <property type="component" value="Unassembled WGS sequence"/>
</dbReference>
<feature type="region of interest" description="Disordered" evidence="1">
    <location>
        <begin position="505"/>
        <end position="544"/>
    </location>
</feature>
<dbReference type="AlphaFoldDB" id="A0AAW0KRS8"/>
<protein>
    <submittedName>
        <fullName evidence="2">Nuclear pore complex protein nup1</fullName>
    </submittedName>
</protein>
<feature type="compositionally biased region" description="Polar residues" evidence="1">
    <location>
        <begin position="505"/>
        <end position="542"/>
    </location>
</feature>
<name>A0AAW0KRS8_QUESU</name>
<feature type="region of interest" description="Disordered" evidence="1">
    <location>
        <begin position="598"/>
        <end position="634"/>
    </location>
</feature>
<dbReference type="EMBL" id="PKMF04000236">
    <property type="protein sequence ID" value="KAK7841675.1"/>
    <property type="molecule type" value="Genomic_DNA"/>
</dbReference>
<accession>A0AAW0KRS8</accession>
<comment type="caution">
    <text evidence="2">The sequence shown here is derived from an EMBL/GenBank/DDBJ whole genome shotgun (WGS) entry which is preliminary data.</text>
</comment>
<proteinExistence type="predicted"/>